<evidence type="ECO:0000256" key="5">
    <source>
        <dbReference type="ARBA" id="ARBA00023157"/>
    </source>
</evidence>
<feature type="binding site" evidence="6">
    <location>
        <position position="91"/>
    </location>
    <ligand>
        <name>Ca(2+)</name>
        <dbReference type="ChEBI" id="CHEBI:29108"/>
    </ligand>
</feature>
<organism evidence="8 9">
    <name type="scientific">Heligmosomoides polygyrus</name>
    <name type="common">Parasitic roundworm</name>
    <dbReference type="NCBI Taxonomy" id="6339"/>
    <lineage>
        <taxon>Eukaryota</taxon>
        <taxon>Metazoa</taxon>
        <taxon>Ecdysozoa</taxon>
        <taxon>Nematoda</taxon>
        <taxon>Chromadorea</taxon>
        <taxon>Rhabditida</taxon>
        <taxon>Rhabditina</taxon>
        <taxon>Rhabditomorpha</taxon>
        <taxon>Strongyloidea</taxon>
        <taxon>Heligmosomidae</taxon>
        <taxon>Heligmosomoides</taxon>
    </lineage>
</organism>
<comment type="pathway">
    <text evidence="2">Protein modification; protein glycosylation.</text>
</comment>
<dbReference type="OrthoDB" id="8118055at2759"/>
<dbReference type="GO" id="GO:0005509">
    <property type="term" value="F:calcium ion binding"/>
    <property type="evidence" value="ECO:0007669"/>
    <property type="project" value="InterPro"/>
</dbReference>
<dbReference type="Gene3D" id="1.50.10.10">
    <property type="match status" value="1"/>
</dbReference>
<dbReference type="GO" id="GO:0004571">
    <property type="term" value="F:mannosyl-oligosaccharide 1,2-alpha-mannosidase activity"/>
    <property type="evidence" value="ECO:0007669"/>
    <property type="project" value="InterPro"/>
</dbReference>
<dbReference type="AlphaFoldDB" id="A0A183FK68"/>
<dbReference type="PANTHER" id="PTHR11742:SF6">
    <property type="entry name" value="MANNOSYL-OLIGOSACCHARIDE ALPHA-1,2-MANNOSIDASE IA-RELATED"/>
    <property type="match status" value="1"/>
</dbReference>
<dbReference type="PANTHER" id="PTHR11742">
    <property type="entry name" value="MANNOSYL-OLIGOSACCHARIDE ALPHA-1,2-MANNOSIDASE-RELATED"/>
    <property type="match status" value="1"/>
</dbReference>
<dbReference type="InterPro" id="IPR050749">
    <property type="entry name" value="Glycosyl_Hydrolase_47"/>
</dbReference>
<sequence length="101" mass="11505">METKMLRWTAGVTCVDGIRNDVIRQKFGVAPIADNMRKVASGYSGIRDVYSTPVEHDDVQQSFLLAELFKYLYLIFAEDSVLPLSAWVFNTEAHPLPIRDR</sequence>
<comment type="cofactor">
    <cofactor evidence="1 6">
        <name>Ca(2+)</name>
        <dbReference type="ChEBI" id="CHEBI:29108"/>
    </cofactor>
</comment>
<evidence type="ECO:0000256" key="2">
    <source>
        <dbReference type="ARBA" id="ARBA00004922"/>
    </source>
</evidence>
<dbReference type="Pfam" id="PF01532">
    <property type="entry name" value="Glyco_hydro_47"/>
    <property type="match status" value="1"/>
</dbReference>
<protein>
    <submittedName>
        <fullName evidence="9">Alpha-1,2-Mannosidase</fullName>
    </submittedName>
</protein>
<dbReference type="GO" id="GO:0005975">
    <property type="term" value="P:carbohydrate metabolic process"/>
    <property type="evidence" value="ECO:0007669"/>
    <property type="project" value="InterPro"/>
</dbReference>
<evidence type="ECO:0000256" key="4">
    <source>
        <dbReference type="ARBA" id="ARBA00022801"/>
    </source>
</evidence>
<evidence type="ECO:0000313" key="7">
    <source>
        <dbReference type="EMBL" id="VDO72527.1"/>
    </source>
</evidence>
<keyword evidence="6" id="KW-0479">Metal-binding</keyword>
<name>A0A183FK68_HELPZ</name>
<proteinExistence type="inferred from homology"/>
<dbReference type="GO" id="GO:0000139">
    <property type="term" value="C:Golgi membrane"/>
    <property type="evidence" value="ECO:0007669"/>
    <property type="project" value="TreeGrafter"/>
</dbReference>
<evidence type="ECO:0000256" key="6">
    <source>
        <dbReference type="PIRSR" id="PIRSR601382-2"/>
    </source>
</evidence>
<evidence type="ECO:0000313" key="8">
    <source>
        <dbReference type="Proteomes" id="UP000050761"/>
    </source>
</evidence>
<dbReference type="SUPFAM" id="SSF48225">
    <property type="entry name" value="Seven-hairpin glycosidases"/>
    <property type="match status" value="1"/>
</dbReference>
<evidence type="ECO:0000256" key="3">
    <source>
        <dbReference type="ARBA" id="ARBA00007658"/>
    </source>
</evidence>
<accession>A0A3P7YJJ8</accession>
<dbReference type="WBParaSite" id="HPBE_0000750201-mRNA-1">
    <property type="protein sequence ID" value="HPBE_0000750201-mRNA-1"/>
    <property type="gene ID" value="HPBE_0000750201"/>
</dbReference>
<keyword evidence="4" id="KW-0378">Hydrolase</keyword>
<keyword evidence="6" id="KW-0106">Calcium</keyword>
<dbReference type="Proteomes" id="UP000050761">
    <property type="component" value="Unassembled WGS sequence"/>
</dbReference>
<evidence type="ECO:0000313" key="9">
    <source>
        <dbReference type="WBParaSite" id="HPBE_0000750201-mRNA-1"/>
    </source>
</evidence>
<dbReference type="InterPro" id="IPR036026">
    <property type="entry name" value="Seven-hairpin_glycosidases"/>
</dbReference>
<reference evidence="7 8" key="1">
    <citation type="submission" date="2018-11" db="EMBL/GenBank/DDBJ databases">
        <authorList>
            <consortium name="Pathogen Informatics"/>
        </authorList>
    </citation>
    <scope>NUCLEOTIDE SEQUENCE [LARGE SCALE GENOMIC DNA]</scope>
</reference>
<evidence type="ECO:0000256" key="1">
    <source>
        <dbReference type="ARBA" id="ARBA00001913"/>
    </source>
</evidence>
<gene>
    <name evidence="7" type="ORF">HPBE_LOCUS7503</name>
</gene>
<comment type="similarity">
    <text evidence="3">Belongs to the glycosyl hydrolase 47 family.</text>
</comment>
<dbReference type="GO" id="GO:0005783">
    <property type="term" value="C:endoplasmic reticulum"/>
    <property type="evidence" value="ECO:0007669"/>
    <property type="project" value="TreeGrafter"/>
</dbReference>
<keyword evidence="8" id="KW-1185">Reference proteome</keyword>
<dbReference type="EMBL" id="UZAH01025905">
    <property type="protein sequence ID" value="VDO72527.1"/>
    <property type="molecule type" value="Genomic_DNA"/>
</dbReference>
<dbReference type="InterPro" id="IPR001382">
    <property type="entry name" value="Glyco_hydro_47"/>
</dbReference>
<accession>A0A183FK68</accession>
<keyword evidence="5" id="KW-1015">Disulfide bond</keyword>
<reference evidence="9" key="2">
    <citation type="submission" date="2019-09" db="UniProtKB">
        <authorList>
            <consortium name="WormBaseParasite"/>
        </authorList>
    </citation>
    <scope>IDENTIFICATION</scope>
</reference>
<dbReference type="InterPro" id="IPR012341">
    <property type="entry name" value="6hp_glycosidase-like_sf"/>
</dbReference>